<reference evidence="3" key="1">
    <citation type="submission" date="2016-10" db="EMBL/GenBank/DDBJ databases">
        <authorList>
            <person name="Varghese N."/>
            <person name="Submissions S."/>
        </authorList>
    </citation>
    <scope>NUCLEOTIDE SEQUENCE [LARGE SCALE GENOMIC DNA]</scope>
    <source>
        <strain evidence="3">CGMCC 1.6294</strain>
    </source>
</reference>
<proteinExistence type="predicted"/>
<dbReference type="Pfam" id="PF22882">
    <property type="entry name" value="GT-D-like"/>
    <property type="match status" value="1"/>
</dbReference>
<feature type="domain" description="GT-D fold-like" evidence="1">
    <location>
        <begin position="303"/>
        <end position="541"/>
    </location>
</feature>
<dbReference type="AlphaFoldDB" id="A0A1I6GJ78"/>
<dbReference type="STRING" id="375760.SAMN04488073_0939"/>
<dbReference type="Proteomes" id="UP000199290">
    <property type="component" value="Unassembled WGS sequence"/>
</dbReference>
<gene>
    <name evidence="2" type="ORF">SAMN04488073_0939</name>
</gene>
<dbReference type="EMBL" id="FOYV01000001">
    <property type="protein sequence ID" value="SFR42228.1"/>
    <property type="molecule type" value="Genomic_DNA"/>
</dbReference>
<keyword evidence="3" id="KW-1185">Reference proteome</keyword>
<accession>A0A1I6GJ78</accession>
<protein>
    <recommendedName>
        <fullName evidence="1">GT-D fold-like domain-containing protein</fullName>
    </recommendedName>
</protein>
<organism evidence="2 3">
    <name type="scientific">Marinobacter gudaonensis</name>
    <dbReference type="NCBI Taxonomy" id="375760"/>
    <lineage>
        <taxon>Bacteria</taxon>
        <taxon>Pseudomonadati</taxon>
        <taxon>Pseudomonadota</taxon>
        <taxon>Gammaproteobacteria</taxon>
        <taxon>Pseudomonadales</taxon>
        <taxon>Marinobacteraceae</taxon>
        <taxon>Marinobacter</taxon>
    </lineage>
</organism>
<evidence type="ECO:0000313" key="3">
    <source>
        <dbReference type="Proteomes" id="UP000199290"/>
    </source>
</evidence>
<dbReference type="InterPro" id="IPR055171">
    <property type="entry name" value="GT-D-like"/>
</dbReference>
<name>A0A1I6GJ78_9GAMM</name>
<sequence length="552" mass="63087">MNSQNLLMIYSKLGKEISWISLSNSTSVIFMYRNLVTKIKLAILKLIVAYFPGLVRAIESRASSDISHVRVIEHSLLYSRQPIHTLNFLMGESGYPLKYFWVVIDRFSSEQSDIWKSLCDECSLVHSKEMLLYIKLKDCLNRKVSFDVNCNLLIEQYLSLKNDDVYRSNKIVGLLSTVVLLNAPLNDVEEMLGLFGGSIKNLTEFQKLKFLSRFRDIDFPMFESWYQKLKRDFSHAGLIKVALIRASLAPCQADIYRELEDGFLSLPHSISHIYRKELKPGFDALSDEKNYINAKFDQKKIRKVQKIVVDRLRSRSPLSYIRLGDGECYGFVDYQNVDERGEVRQEKHWWGTELDAPIRSKLKEEFLSAVKKSDILGVPTVLRLIKDFNIEFKGEYPTNSLLARLVCVMKSVGPFLPNKIVVEDQSNLYLFNDTFMEHLFRSADKIVVISGIKSEFVRRWASNDPKLICVEIPTHRLLRDGVIGSNIDGILPFEYERYFNIISKNAAPGVLFLVSAGFIGKSFVSKAAEHGAVALDIGQALATEIGSRWGRA</sequence>
<evidence type="ECO:0000259" key="1">
    <source>
        <dbReference type="Pfam" id="PF22882"/>
    </source>
</evidence>
<evidence type="ECO:0000313" key="2">
    <source>
        <dbReference type="EMBL" id="SFR42228.1"/>
    </source>
</evidence>